<evidence type="ECO:0000313" key="2">
    <source>
        <dbReference type="EMBL" id="TDX51606.1"/>
    </source>
</evidence>
<reference evidence="2 3" key="1">
    <citation type="submission" date="2019-03" db="EMBL/GenBank/DDBJ databases">
        <title>Subsurface microbial communities from deep shales in Ohio and West Virginia, USA.</title>
        <authorList>
            <person name="Wrighton K."/>
        </authorList>
    </citation>
    <scope>NUCLEOTIDE SEQUENCE [LARGE SCALE GENOMIC DNA]</scope>
    <source>
        <strain evidence="2 3">MSL 6dP</strain>
    </source>
</reference>
<dbReference type="InterPro" id="IPR029002">
    <property type="entry name" value="PLPC/GPLD1"/>
</dbReference>
<comment type="caution">
    <text evidence="2">The sequence shown here is derived from an EMBL/GenBank/DDBJ whole genome shotgun (WGS) entry which is preliminary data.</text>
</comment>
<keyword evidence="3" id="KW-1185">Reference proteome</keyword>
<evidence type="ECO:0000313" key="3">
    <source>
        <dbReference type="Proteomes" id="UP000295832"/>
    </source>
</evidence>
<dbReference type="RefSeq" id="WP_134116413.1">
    <property type="nucleotide sequence ID" value="NZ_SOEG01000011.1"/>
</dbReference>
<name>A0A4V3GYC1_9FIRM</name>
<accession>A0A4V3GYC1</accession>
<proteinExistence type="predicted"/>
<feature type="domain" description="Phospholipase C/D" evidence="1">
    <location>
        <begin position="7"/>
        <end position="155"/>
    </location>
</feature>
<dbReference type="EMBL" id="SOEG01000011">
    <property type="protein sequence ID" value="TDX51606.1"/>
    <property type="molecule type" value="Genomic_DNA"/>
</dbReference>
<gene>
    <name evidence="2" type="ORF">C7959_1112</name>
</gene>
<dbReference type="STRING" id="926561.GCA_000379025_01233"/>
<protein>
    <submittedName>
        <fullName evidence="2">Zinc dependent phospholipase C</fullName>
    </submittedName>
</protein>
<evidence type="ECO:0000259" key="1">
    <source>
        <dbReference type="Pfam" id="PF00882"/>
    </source>
</evidence>
<dbReference type="Pfam" id="PF00882">
    <property type="entry name" value="Zn_dep_PLPC"/>
    <property type="match status" value="1"/>
</dbReference>
<dbReference type="Proteomes" id="UP000295832">
    <property type="component" value="Unassembled WGS sequence"/>
</dbReference>
<dbReference type="AlphaFoldDB" id="A0A4V3GYC1"/>
<sequence>MPDFWSHIIGGELILKQLEDHTWKRIIQANRKIFNLGCQGPDLFFYNDFWPWIKEKRGPEIATKLHQKNIKSLFIESINYLKNNRTHKDFSFLLSYFAGFLAHYAVDKMTHPFVFAKQKNSKEHKLLEINLDTYLVKDIWNKKAYNLSPTSRINLGKNLPAIIIDYYIHILDKSHNHSTKNKVINDSYRDLKKVLNIFYSPYKIKKIAFKSVNPISPINLKTLSYPTKINYNILTEEDYLHFKELLLAGVDEGIRLIEITKDYLQDELNNSDLKVAFKEINFEGELIK</sequence>
<organism evidence="2 3">
    <name type="scientific">Orenia marismortui</name>
    <dbReference type="NCBI Taxonomy" id="46469"/>
    <lineage>
        <taxon>Bacteria</taxon>
        <taxon>Bacillati</taxon>
        <taxon>Bacillota</taxon>
        <taxon>Clostridia</taxon>
        <taxon>Halanaerobiales</taxon>
        <taxon>Halobacteroidaceae</taxon>
        <taxon>Orenia</taxon>
    </lineage>
</organism>